<name>A0A0J8QI93_COCIT</name>
<feature type="compositionally biased region" description="Polar residues" evidence="1">
    <location>
        <begin position="41"/>
        <end position="52"/>
    </location>
</feature>
<protein>
    <submittedName>
        <fullName evidence="2">Uncharacterized protein</fullName>
    </submittedName>
</protein>
<dbReference type="Proteomes" id="UP000054559">
    <property type="component" value="Unassembled WGS sequence"/>
</dbReference>
<dbReference type="AlphaFoldDB" id="A0A0J8QI93"/>
<sequence length="209" mass="22883">MSGGAWKLDLSRHPLNPSANKPERKEADSAPTPKSLAPARLSTSANPSSRSLCTKTVSGLSAWESLTSRLFSVKKSPENTRFRSCLAPTAKRTLTSAHSFQLPIPQLRHILFLDPDGRLCQNSKPKAPGVERPGYPSFGSNEPGDSSLEILRFQQQVCIAIKCSVDKLYFLRLVEFWWKLSASMRHAPRAHEVSNSTATSIVPKGVVSG</sequence>
<feature type="region of interest" description="Disordered" evidence="1">
    <location>
        <begin position="1"/>
        <end position="52"/>
    </location>
</feature>
<organism evidence="2 3">
    <name type="scientific">Coccidioides immitis RMSCC 3703</name>
    <dbReference type="NCBI Taxonomy" id="454286"/>
    <lineage>
        <taxon>Eukaryota</taxon>
        <taxon>Fungi</taxon>
        <taxon>Dikarya</taxon>
        <taxon>Ascomycota</taxon>
        <taxon>Pezizomycotina</taxon>
        <taxon>Eurotiomycetes</taxon>
        <taxon>Eurotiomycetidae</taxon>
        <taxon>Onygenales</taxon>
        <taxon>Onygenaceae</taxon>
        <taxon>Coccidioides</taxon>
    </lineage>
</organism>
<dbReference type="EMBL" id="DS268118">
    <property type="protein sequence ID" value="KMU72160.1"/>
    <property type="molecule type" value="Genomic_DNA"/>
</dbReference>
<accession>A0A0J8QI93</accession>
<evidence type="ECO:0000313" key="3">
    <source>
        <dbReference type="Proteomes" id="UP000054559"/>
    </source>
</evidence>
<gene>
    <name evidence="2" type="ORF">CISG_00469</name>
</gene>
<evidence type="ECO:0000256" key="1">
    <source>
        <dbReference type="SAM" id="MobiDB-lite"/>
    </source>
</evidence>
<evidence type="ECO:0000313" key="2">
    <source>
        <dbReference type="EMBL" id="KMU72160.1"/>
    </source>
</evidence>
<proteinExistence type="predicted"/>
<reference evidence="3" key="1">
    <citation type="journal article" date="2010" name="Genome Res.">
        <title>Population genomic sequencing of Coccidioides fungi reveals recent hybridization and transposon control.</title>
        <authorList>
            <person name="Neafsey D.E."/>
            <person name="Barker B.M."/>
            <person name="Sharpton T.J."/>
            <person name="Stajich J.E."/>
            <person name="Park D.J."/>
            <person name="Whiston E."/>
            <person name="Hung C.-Y."/>
            <person name="McMahan C."/>
            <person name="White J."/>
            <person name="Sykes S."/>
            <person name="Heiman D."/>
            <person name="Young S."/>
            <person name="Zeng Q."/>
            <person name="Abouelleil A."/>
            <person name="Aftuck L."/>
            <person name="Bessette D."/>
            <person name="Brown A."/>
            <person name="FitzGerald M."/>
            <person name="Lui A."/>
            <person name="Macdonald J.P."/>
            <person name="Priest M."/>
            <person name="Orbach M.J."/>
            <person name="Galgiani J.N."/>
            <person name="Kirkland T.N."/>
            <person name="Cole G.T."/>
            <person name="Birren B.W."/>
            <person name="Henn M.R."/>
            <person name="Taylor J.W."/>
            <person name="Rounsley S.D."/>
        </authorList>
    </citation>
    <scope>NUCLEOTIDE SEQUENCE [LARGE SCALE GENOMIC DNA]</scope>
    <source>
        <strain evidence="3">RMSCC 3703</strain>
    </source>
</reference>